<accession>A0A367LKC1</accession>
<reference evidence="1 2" key="1">
    <citation type="journal article" date="2015" name="BMC Genomics">
        <title>Insights from the genome of Ophiocordyceps polyrhachis-furcata to pathogenicity and host specificity in insect fungi.</title>
        <authorList>
            <person name="Wichadakul D."/>
            <person name="Kobmoo N."/>
            <person name="Ingsriswang S."/>
            <person name="Tangphatsornruang S."/>
            <person name="Chantasingh D."/>
            <person name="Luangsa-ard J.J."/>
            <person name="Eurwilaichitr L."/>
        </authorList>
    </citation>
    <scope>NUCLEOTIDE SEQUENCE [LARGE SCALE GENOMIC DNA]</scope>
    <source>
        <strain evidence="1 2">BCC 54312</strain>
    </source>
</reference>
<dbReference type="Proteomes" id="UP000253664">
    <property type="component" value="Unassembled WGS sequence"/>
</dbReference>
<sequence>MLSTKTWHLRLDSLDRYDTLFPASHNGSNYYRNVKYLYSVKDENRMPLLLEEKDAFYNITNALYSNAALIRYIPSAFNILADLLSRLLLKAAPEKAPAERLGLEPNTENYKVDRILNIRKIKRGKGIARTEYLIEKIALEAIEKETTTSNAPLLFGRALARRSTISAPTLTLVLSTPERRRPAVTPATATLSH</sequence>
<gene>
    <name evidence="1" type="ORF">L249_6531</name>
</gene>
<evidence type="ECO:0000313" key="1">
    <source>
        <dbReference type="EMBL" id="RCI14827.1"/>
    </source>
</evidence>
<dbReference type="EMBL" id="LKCN02000003">
    <property type="protein sequence ID" value="RCI14827.1"/>
    <property type="molecule type" value="Genomic_DNA"/>
</dbReference>
<protein>
    <submittedName>
        <fullName evidence="1">Uncharacterized protein</fullName>
    </submittedName>
</protein>
<comment type="caution">
    <text evidence="1">The sequence shown here is derived from an EMBL/GenBank/DDBJ whole genome shotgun (WGS) entry which is preliminary data.</text>
</comment>
<name>A0A367LKC1_9HYPO</name>
<evidence type="ECO:0000313" key="2">
    <source>
        <dbReference type="Proteomes" id="UP000253664"/>
    </source>
</evidence>
<keyword evidence="2" id="KW-1185">Reference proteome</keyword>
<organism evidence="1 2">
    <name type="scientific">Ophiocordyceps polyrhachis-furcata BCC 54312</name>
    <dbReference type="NCBI Taxonomy" id="1330021"/>
    <lineage>
        <taxon>Eukaryota</taxon>
        <taxon>Fungi</taxon>
        <taxon>Dikarya</taxon>
        <taxon>Ascomycota</taxon>
        <taxon>Pezizomycotina</taxon>
        <taxon>Sordariomycetes</taxon>
        <taxon>Hypocreomycetidae</taxon>
        <taxon>Hypocreales</taxon>
        <taxon>Ophiocordycipitaceae</taxon>
        <taxon>Ophiocordyceps</taxon>
    </lineage>
</organism>
<dbReference type="AlphaFoldDB" id="A0A367LKC1"/>
<proteinExistence type="predicted"/>